<dbReference type="PANTHER" id="PTHR31281:SF3">
    <property type="entry name" value="PROTEIN FAM219A"/>
    <property type="match status" value="1"/>
</dbReference>
<evidence type="ECO:0008006" key="4">
    <source>
        <dbReference type="Google" id="ProtNLM"/>
    </source>
</evidence>
<sequence length="172" mass="19599">MSRMWSSYNNMNIDSKTKSALTNICKYTDVMDNRNTFSQQNGVQSAQKKTLDLQKKINKHKAASKNRVVNQQPKKYLLSRNRLSVPSKQDLLANEHDNQPLVAIVSDDSEDDDFESPMFAKAATKEIAQQLIKDGYNLDLEPDDEDLDLIPPRPLNERCICCPNYQGSCVMQ</sequence>
<evidence type="ECO:0000256" key="1">
    <source>
        <dbReference type="ARBA" id="ARBA00010549"/>
    </source>
</evidence>
<dbReference type="AlphaFoldDB" id="A0A8S3TNB5"/>
<proteinExistence type="inferred from homology"/>
<accession>A0A8S3TNB5</accession>
<comment type="similarity">
    <text evidence="1">Belongs to the FAM219 family.</text>
</comment>
<dbReference type="Proteomes" id="UP000683360">
    <property type="component" value="Unassembled WGS sequence"/>
</dbReference>
<keyword evidence="3" id="KW-1185">Reference proteome</keyword>
<reference evidence="2" key="1">
    <citation type="submission" date="2021-03" db="EMBL/GenBank/DDBJ databases">
        <authorList>
            <person name="Bekaert M."/>
        </authorList>
    </citation>
    <scope>NUCLEOTIDE SEQUENCE</scope>
</reference>
<name>A0A8S3TNB5_MYTED</name>
<dbReference type="EMBL" id="CAJPWZ010002313">
    <property type="protein sequence ID" value="CAG2235209.1"/>
    <property type="molecule type" value="Genomic_DNA"/>
</dbReference>
<dbReference type="InterPro" id="IPR029339">
    <property type="entry name" value="FAM219"/>
</dbReference>
<dbReference type="OrthoDB" id="6119141at2759"/>
<comment type="caution">
    <text evidence="2">The sequence shown here is derived from an EMBL/GenBank/DDBJ whole genome shotgun (WGS) entry which is preliminary data.</text>
</comment>
<dbReference type="Pfam" id="PF15260">
    <property type="entry name" value="FAM219A"/>
    <property type="match status" value="1"/>
</dbReference>
<protein>
    <recommendedName>
        <fullName evidence="4">Protein FAM219A</fullName>
    </recommendedName>
</protein>
<organism evidence="2 3">
    <name type="scientific">Mytilus edulis</name>
    <name type="common">Blue mussel</name>
    <dbReference type="NCBI Taxonomy" id="6550"/>
    <lineage>
        <taxon>Eukaryota</taxon>
        <taxon>Metazoa</taxon>
        <taxon>Spiralia</taxon>
        <taxon>Lophotrochozoa</taxon>
        <taxon>Mollusca</taxon>
        <taxon>Bivalvia</taxon>
        <taxon>Autobranchia</taxon>
        <taxon>Pteriomorphia</taxon>
        <taxon>Mytilida</taxon>
        <taxon>Mytiloidea</taxon>
        <taxon>Mytilidae</taxon>
        <taxon>Mytilinae</taxon>
        <taxon>Mytilus</taxon>
    </lineage>
</organism>
<gene>
    <name evidence="2" type="ORF">MEDL_47776</name>
</gene>
<dbReference type="PANTHER" id="PTHR31281">
    <property type="entry name" value="PROTEIN FAM219A"/>
    <property type="match status" value="1"/>
</dbReference>
<evidence type="ECO:0000313" key="3">
    <source>
        <dbReference type="Proteomes" id="UP000683360"/>
    </source>
</evidence>
<evidence type="ECO:0000313" key="2">
    <source>
        <dbReference type="EMBL" id="CAG2235209.1"/>
    </source>
</evidence>